<feature type="region of interest" description="Disordered" evidence="1">
    <location>
        <begin position="22"/>
        <end position="140"/>
    </location>
</feature>
<accession>A0A4Z2H004</accession>
<keyword evidence="3" id="KW-1185">Reference proteome</keyword>
<name>A0A4Z2H004_9TELE</name>
<dbReference type="EMBL" id="SRLO01000386">
    <property type="protein sequence ID" value="TNN58222.1"/>
    <property type="molecule type" value="Genomic_DNA"/>
</dbReference>
<comment type="caution">
    <text evidence="2">The sequence shown here is derived from an EMBL/GenBank/DDBJ whole genome shotgun (WGS) entry which is preliminary data.</text>
</comment>
<feature type="compositionally biased region" description="Low complexity" evidence="1">
    <location>
        <begin position="88"/>
        <end position="101"/>
    </location>
</feature>
<evidence type="ECO:0000256" key="1">
    <source>
        <dbReference type="SAM" id="MobiDB-lite"/>
    </source>
</evidence>
<dbReference type="AlphaFoldDB" id="A0A4Z2H004"/>
<protein>
    <submittedName>
        <fullName evidence="2">Uncharacterized protein</fullName>
    </submittedName>
</protein>
<evidence type="ECO:0000313" key="3">
    <source>
        <dbReference type="Proteomes" id="UP000314294"/>
    </source>
</evidence>
<gene>
    <name evidence="2" type="ORF">EYF80_031582</name>
</gene>
<dbReference type="Proteomes" id="UP000314294">
    <property type="component" value="Unassembled WGS sequence"/>
</dbReference>
<proteinExistence type="predicted"/>
<organism evidence="2 3">
    <name type="scientific">Liparis tanakae</name>
    <name type="common">Tanaka's snailfish</name>
    <dbReference type="NCBI Taxonomy" id="230148"/>
    <lineage>
        <taxon>Eukaryota</taxon>
        <taxon>Metazoa</taxon>
        <taxon>Chordata</taxon>
        <taxon>Craniata</taxon>
        <taxon>Vertebrata</taxon>
        <taxon>Euteleostomi</taxon>
        <taxon>Actinopterygii</taxon>
        <taxon>Neopterygii</taxon>
        <taxon>Teleostei</taxon>
        <taxon>Neoteleostei</taxon>
        <taxon>Acanthomorphata</taxon>
        <taxon>Eupercaria</taxon>
        <taxon>Perciformes</taxon>
        <taxon>Cottioidei</taxon>
        <taxon>Cottales</taxon>
        <taxon>Liparidae</taxon>
        <taxon>Liparis</taxon>
    </lineage>
</organism>
<feature type="compositionally biased region" description="Low complexity" evidence="1">
    <location>
        <begin position="22"/>
        <end position="50"/>
    </location>
</feature>
<sequence>MHSTRTSGMVTIRMFMVRSSLSSTFSTTSTSLVSSSRPSRRSSSSSSSLPASPPVAPSSFPPLPSSPSRPSASGLTGGRFRSGCLGPASASVSRSLSGSRSTLQPMKSFRMDLGSPPSSLRKAPLGEEGTDDPHTLIGFG</sequence>
<evidence type="ECO:0000313" key="2">
    <source>
        <dbReference type="EMBL" id="TNN58222.1"/>
    </source>
</evidence>
<reference evidence="2 3" key="1">
    <citation type="submission" date="2019-03" db="EMBL/GenBank/DDBJ databases">
        <title>First draft genome of Liparis tanakae, snailfish: a comprehensive survey of snailfish specific genes.</title>
        <authorList>
            <person name="Kim W."/>
            <person name="Song I."/>
            <person name="Jeong J.-H."/>
            <person name="Kim D."/>
            <person name="Kim S."/>
            <person name="Ryu S."/>
            <person name="Song J.Y."/>
            <person name="Lee S.K."/>
        </authorList>
    </citation>
    <scope>NUCLEOTIDE SEQUENCE [LARGE SCALE GENOMIC DNA]</scope>
    <source>
        <tissue evidence="2">Muscle</tissue>
    </source>
</reference>
<feature type="compositionally biased region" description="Pro residues" evidence="1">
    <location>
        <begin position="51"/>
        <end position="67"/>
    </location>
</feature>